<keyword evidence="3" id="KW-0732">Signal</keyword>
<proteinExistence type="predicted"/>
<comment type="caution">
    <text evidence="4">The sequence shown here is derived from an EMBL/GenBank/DDBJ whole genome shotgun (WGS) entry which is preliminary data.</text>
</comment>
<evidence type="ECO:0000256" key="3">
    <source>
        <dbReference type="SAM" id="SignalP"/>
    </source>
</evidence>
<dbReference type="Gene3D" id="2.20.110.10">
    <property type="entry name" value="Histone H3 K4-specific methyltransferase SET7/9 N-terminal domain"/>
    <property type="match status" value="4"/>
</dbReference>
<protein>
    <recommendedName>
        <fullName evidence="6">MORN repeat protein</fullName>
    </recommendedName>
</protein>
<sequence length="582" mass="62596">MHRPAATLLLTLCLTAPGLAQNPPIQTPNAPEPTASEPAPAASAPPAATCGQLTARAMATDLKAVTGQSQNLPLDTLVKLYDEAIAQWTLTLAQCQGRAKERAQRNLDDNQKTREVLAERLQAGSQCESSHRDAQSLQDLARAAIGERRFGEAATLYRKAEGMWDLAADLCTGSQQQLAERRREQTEIDAHNAEFCAPAFERSRDYANRLRNTGAALPLAERQTQSQIAETLWRDAARVCKGSAQELATNNAQALGRERGTPWVATPWPGAPAAAAPASPNATKTAVPAAQAASAPAATRSLATAPAPRAAPAAAASLPAQAAVTAATTVAVAAAPATEAKLFDRSVGDTRYLGQFVREDGDVVSGAGRVEWKNGDVYEGPLVRSQRQGVGEIRWANGQRYKGDWVADQATGRGLMVYANGNQYEGGFVDGEPAGEGRLVYASGDSYTGQIRKGLPHGRGTYLWTNGQRYEGDWVNDQPQGQGQMRYANGNVYQGQMLAGRPHGRGRLVHQNGDVYEGEFDSGKEQGRGIYTWKSGERYDGGWLRGLKHGPGVFYWPSGDRWEGEFKDDERTPEGQFVRKGD</sequence>
<dbReference type="SUPFAM" id="SSF82185">
    <property type="entry name" value="Histone H3 K4-specific methyltransferase SET7/9 N-terminal domain"/>
    <property type="match status" value="3"/>
</dbReference>
<evidence type="ECO:0000256" key="1">
    <source>
        <dbReference type="ARBA" id="ARBA00022737"/>
    </source>
</evidence>
<dbReference type="InterPro" id="IPR003409">
    <property type="entry name" value="MORN"/>
</dbReference>
<keyword evidence="1" id="KW-0677">Repeat</keyword>
<organism evidence="4 5">
    <name type="scientific">Roseateles depolymerans</name>
    <dbReference type="NCBI Taxonomy" id="76731"/>
    <lineage>
        <taxon>Bacteria</taxon>
        <taxon>Pseudomonadati</taxon>
        <taxon>Pseudomonadota</taxon>
        <taxon>Betaproteobacteria</taxon>
        <taxon>Burkholderiales</taxon>
        <taxon>Sphaerotilaceae</taxon>
        <taxon>Roseateles</taxon>
    </lineage>
</organism>
<feature type="chain" id="PRO_5015951960" description="MORN repeat protein" evidence="3">
    <location>
        <begin position="21"/>
        <end position="582"/>
    </location>
</feature>
<evidence type="ECO:0000313" key="4">
    <source>
        <dbReference type="EMBL" id="PZP32948.1"/>
    </source>
</evidence>
<feature type="region of interest" description="Disordered" evidence="2">
    <location>
        <begin position="269"/>
        <end position="292"/>
    </location>
</feature>
<feature type="signal peptide" evidence="3">
    <location>
        <begin position="1"/>
        <end position="20"/>
    </location>
</feature>
<dbReference type="SMART" id="SM00698">
    <property type="entry name" value="MORN"/>
    <property type="match status" value="9"/>
</dbReference>
<gene>
    <name evidence="4" type="ORF">DI603_09745</name>
</gene>
<feature type="region of interest" description="Disordered" evidence="2">
    <location>
        <begin position="21"/>
        <end position="47"/>
    </location>
</feature>
<dbReference type="PANTHER" id="PTHR43215">
    <property type="entry name" value="RADIAL SPOKE HEAD 1 HOMOLOG"/>
    <property type="match status" value="1"/>
</dbReference>
<evidence type="ECO:0000313" key="5">
    <source>
        <dbReference type="Proteomes" id="UP000249633"/>
    </source>
</evidence>
<dbReference type="AlphaFoldDB" id="A0A2W5DQH1"/>
<dbReference type="PANTHER" id="PTHR43215:SF14">
    <property type="entry name" value="RADIAL SPOKE HEAD 1 HOMOLOG"/>
    <property type="match status" value="1"/>
</dbReference>
<evidence type="ECO:0000256" key="2">
    <source>
        <dbReference type="SAM" id="MobiDB-lite"/>
    </source>
</evidence>
<name>A0A2W5DQH1_9BURK</name>
<dbReference type="Pfam" id="PF02493">
    <property type="entry name" value="MORN"/>
    <property type="match status" value="8"/>
</dbReference>
<feature type="compositionally biased region" description="Low complexity" evidence="2">
    <location>
        <begin position="32"/>
        <end position="47"/>
    </location>
</feature>
<evidence type="ECO:0008006" key="6">
    <source>
        <dbReference type="Google" id="ProtNLM"/>
    </source>
</evidence>
<reference evidence="4 5" key="1">
    <citation type="submission" date="2017-08" db="EMBL/GenBank/DDBJ databases">
        <title>Infants hospitalized years apart are colonized by the same room-sourced microbial strains.</title>
        <authorList>
            <person name="Brooks B."/>
            <person name="Olm M.R."/>
            <person name="Firek B.A."/>
            <person name="Baker R."/>
            <person name="Thomas B.C."/>
            <person name="Morowitz M.J."/>
            <person name="Banfield J.F."/>
        </authorList>
    </citation>
    <scope>NUCLEOTIDE SEQUENCE [LARGE SCALE GENOMIC DNA]</scope>
    <source>
        <strain evidence="4">S2_012_000_R2_81</strain>
    </source>
</reference>
<accession>A0A2W5DQH1</accession>
<dbReference type="EMBL" id="QFOD01000007">
    <property type="protein sequence ID" value="PZP32948.1"/>
    <property type="molecule type" value="Genomic_DNA"/>
</dbReference>
<dbReference type="Proteomes" id="UP000249633">
    <property type="component" value="Unassembled WGS sequence"/>
</dbReference>